<accession>A0A0V0YZA6</accession>
<comment type="caution">
    <text evidence="2">The sequence shown here is derived from an EMBL/GenBank/DDBJ whole genome shotgun (WGS) entry which is preliminary data.</text>
</comment>
<proteinExistence type="predicted"/>
<gene>
    <name evidence="2" type="ORF">T01_320</name>
</gene>
<dbReference type="AlphaFoldDB" id="A0A0V0YZA6"/>
<dbReference type="Proteomes" id="UP000054776">
    <property type="component" value="Unassembled WGS sequence"/>
</dbReference>
<reference evidence="2 3" key="1">
    <citation type="submission" date="2015-01" db="EMBL/GenBank/DDBJ databases">
        <title>Evolution of Trichinella species and genotypes.</title>
        <authorList>
            <person name="Korhonen P.K."/>
            <person name="Edoardo P."/>
            <person name="Giuseppe L.R."/>
            <person name="Gasser R.B."/>
        </authorList>
    </citation>
    <scope>NUCLEOTIDE SEQUENCE [LARGE SCALE GENOMIC DNA]</scope>
    <source>
        <strain evidence="2">ISS3</strain>
    </source>
</reference>
<evidence type="ECO:0000313" key="3">
    <source>
        <dbReference type="Proteomes" id="UP000054776"/>
    </source>
</evidence>
<evidence type="ECO:0000256" key="1">
    <source>
        <dbReference type="SAM" id="SignalP"/>
    </source>
</evidence>
<keyword evidence="3" id="KW-1185">Reference proteome</keyword>
<keyword evidence="1" id="KW-0732">Signal</keyword>
<evidence type="ECO:0000313" key="2">
    <source>
        <dbReference type="EMBL" id="KRY05485.1"/>
    </source>
</evidence>
<feature type="chain" id="PRO_5006873451" evidence="1">
    <location>
        <begin position="22"/>
        <end position="44"/>
    </location>
</feature>
<dbReference type="EMBL" id="JYDH01003629">
    <property type="protein sequence ID" value="KRY05485.1"/>
    <property type="molecule type" value="Genomic_DNA"/>
</dbReference>
<dbReference type="InParanoid" id="A0A0V0YZA6"/>
<name>A0A0V0YZA6_TRISP</name>
<sequence>MVTVAAYVLVLVVDLFLVVESSIKSPDTTLFSCHVRQRTGLISG</sequence>
<feature type="signal peptide" evidence="1">
    <location>
        <begin position="1"/>
        <end position="21"/>
    </location>
</feature>
<protein>
    <submittedName>
        <fullName evidence="2">Uncharacterized protein</fullName>
    </submittedName>
</protein>
<organism evidence="2 3">
    <name type="scientific">Trichinella spiralis</name>
    <name type="common">Trichina worm</name>
    <dbReference type="NCBI Taxonomy" id="6334"/>
    <lineage>
        <taxon>Eukaryota</taxon>
        <taxon>Metazoa</taxon>
        <taxon>Ecdysozoa</taxon>
        <taxon>Nematoda</taxon>
        <taxon>Enoplea</taxon>
        <taxon>Dorylaimia</taxon>
        <taxon>Trichinellida</taxon>
        <taxon>Trichinellidae</taxon>
        <taxon>Trichinella</taxon>
    </lineage>
</organism>